<reference evidence="4 5" key="1">
    <citation type="submission" date="2015-08" db="EMBL/GenBank/DDBJ databases">
        <authorList>
            <person name="Babu N.S."/>
            <person name="Beckwith C.J."/>
            <person name="Beseler K.G."/>
            <person name="Brison A."/>
            <person name="Carone J.V."/>
            <person name="Caskin T.P."/>
            <person name="Diamond M."/>
            <person name="Durham M.E."/>
            <person name="Foxe J.M."/>
            <person name="Go M."/>
            <person name="Henderson B.A."/>
            <person name="Jones I.B."/>
            <person name="McGettigan J.A."/>
            <person name="Micheletti S.J."/>
            <person name="Nasrallah M.E."/>
            <person name="Ortiz D."/>
            <person name="Piller C.R."/>
            <person name="Privatt S.R."/>
            <person name="Schneider S.L."/>
            <person name="Sharp S."/>
            <person name="Smith T.C."/>
            <person name="Stanton J.D."/>
            <person name="Ullery H.E."/>
            <person name="Wilson R.J."/>
            <person name="Serrano M.G."/>
            <person name="Buck G."/>
            <person name="Lee V."/>
            <person name="Wang Y."/>
            <person name="Carvalho R."/>
            <person name="Voegtly L."/>
            <person name="Shi R."/>
            <person name="Duckworth R."/>
            <person name="Johnson A."/>
            <person name="Loviza R."/>
            <person name="Walstead R."/>
            <person name="Shah Z."/>
            <person name="Kiflezghi M."/>
            <person name="Wade K."/>
            <person name="Ball S.L."/>
            <person name="Bradley K.W."/>
            <person name="Asai D.J."/>
            <person name="Bowman C.A."/>
            <person name="Russell D.A."/>
            <person name="Pope W.H."/>
            <person name="Jacobs-Sera D."/>
            <person name="Hendrix R.W."/>
            <person name="Hatfull G.F."/>
        </authorList>
    </citation>
    <scope>NUCLEOTIDE SEQUENCE [LARGE SCALE GENOMIC DNA]</scope>
    <source>
        <strain evidence="4 5">DSM 27648</strain>
    </source>
</reference>
<dbReference type="InterPro" id="IPR036013">
    <property type="entry name" value="Band_7/SPFH_dom_sf"/>
</dbReference>
<comment type="subcellular location">
    <subcellularLocation>
        <location evidence="1">Membrane</location>
        <topology evidence="1">Single-pass membrane protein</topology>
    </subcellularLocation>
</comment>
<dbReference type="PATRIC" id="fig|1391654.3.peg.1238"/>
<dbReference type="AlphaFoldDB" id="A0A0K1PN70"/>
<sequence length="420" mass="46706">MTRRHGNPLSNGFLQLAESPRGPRIFSCAFQLTNHIVRVPAVPANGGSNAMWKSFRVNLNERVVVFRDGLPLRALGPGRHTVWGFGLFEQRWSTDKLVFDVAPEIRAVMPAEWFGEISLGADQRAIVYRNEKPLLFLRPGTHYYWEADDTVRVQVLSVKEAMPELTNELVGILPRDEYVDVTVQEYERGLEYVNGRLVRTLGPGRYPVWSNVDSRVVVRNVDMRIVQVTLAGQELMTRDKVTLRLSLTVEFAVDDAALATHAVASVKDAVYLLVQLASRDFVSSVTLDELLASRDGMTRFLLEDVVPKALRMGVRVERVGVKDVVLPGEMKTLLNRVIEAEKEAAANVILRREETAATRSLANTAKVMAENPILLRLKELESLKEMAASIKEVRVVVGADGLQTLLPAGLLDGSVNRSAS</sequence>
<dbReference type="Proteomes" id="UP000064967">
    <property type="component" value="Chromosome"/>
</dbReference>
<dbReference type="CDD" id="cd13438">
    <property type="entry name" value="SPFH_eoslipins_u2"/>
    <property type="match status" value="1"/>
</dbReference>
<dbReference type="PRINTS" id="PR00721">
    <property type="entry name" value="STOMATIN"/>
</dbReference>
<dbReference type="GO" id="GO:0006508">
    <property type="term" value="P:proteolysis"/>
    <property type="evidence" value="ECO:0007669"/>
    <property type="project" value="UniProtKB-KW"/>
</dbReference>
<keyword evidence="4" id="KW-0645">Protease</keyword>
<comment type="similarity">
    <text evidence="2">Belongs to the band 7/mec-2 family.</text>
</comment>
<evidence type="ECO:0000313" key="5">
    <source>
        <dbReference type="Proteomes" id="UP000064967"/>
    </source>
</evidence>
<dbReference type="Pfam" id="PF01145">
    <property type="entry name" value="Band_7"/>
    <property type="match status" value="1"/>
</dbReference>
<dbReference type="PANTHER" id="PTHR10264:SF83">
    <property type="entry name" value="BLL5629 PROTEIN"/>
    <property type="match status" value="1"/>
</dbReference>
<dbReference type="PANTHER" id="PTHR10264">
    <property type="entry name" value="BAND 7 PROTEIN-RELATED"/>
    <property type="match status" value="1"/>
</dbReference>
<evidence type="ECO:0000313" key="4">
    <source>
        <dbReference type="EMBL" id="AKU94559.1"/>
    </source>
</evidence>
<proteinExistence type="inferred from homology"/>
<dbReference type="STRING" id="1391654.AKJ09_01223"/>
<dbReference type="Gene3D" id="6.10.250.2090">
    <property type="match status" value="1"/>
</dbReference>
<dbReference type="GO" id="GO:0008233">
    <property type="term" value="F:peptidase activity"/>
    <property type="evidence" value="ECO:0007669"/>
    <property type="project" value="UniProtKB-KW"/>
</dbReference>
<gene>
    <name evidence="4" type="ORF">AKJ09_01223</name>
</gene>
<dbReference type="KEGG" id="llu:AKJ09_01223"/>
<organism evidence="4 5">
    <name type="scientific">Labilithrix luteola</name>
    <dbReference type="NCBI Taxonomy" id="1391654"/>
    <lineage>
        <taxon>Bacteria</taxon>
        <taxon>Pseudomonadati</taxon>
        <taxon>Myxococcota</taxon>
        <taxon>Polyangia</taxon>
        <taxon>Polyangiales</taxon>
        <taxon>Labilitrichaceae</taxon>
        <taxon>Labilithrix</taxon>
    </lineage>
</organism>
<evidence type="ECO:0000259" key="3">
    <source>
        <dbReference type="SMART" id="SM00244"/>
    </source>
</evidence>
<keyword evidence="5" id="KW-1185">Reference proteome</keyword>
<accession>A0A0K1PN70</accession>
<dbReference type="EMBL" id="CP012333">
    <property type="protein sequence ID" value="AKU94559.1"/>
    <property type="molecule type" value="Genomic_DNA"/>
</dbReference>
<name>A0A0K1PN70_9BACT</name>
<protein>
    <submittedName>
        <fullName evidence="4">Putative stomatin/prohibitin-family membrane protease</fullName>
    </submittedName>
</protein>
<evidence type="ECO:0000256" key="2">
    <source>
        <dbReference type="ARBA" id="ARBA00008164"/>
    </source>
</evidence>
<dbReference type="SUPFAM" id="SSF117892">
    <property type="entry name" value="Band 7/SPFH domain"/>
    <property type="match status" value="1"/>
</dbReference>
<dbReference type="Gene3D" id="3.30.479.30">
    <property type="entry name" value="Band 7 domain"/>
    <property type="match status" value="1"/>
</dbReference>
<keyword evidence="4" id="KW-0378">Hydrolase</keyword>
<dbReference type="SMART" id="SM00244">
    <property type="entry name" value="PHB"/>
    <property type="match status" value="1"/>
</dbReference>
<evidence type="ECO:0000256" key="1">
    <source>
        <dbReference type="ARBA" id="ARBA00004167"/>
    </source>
</evidence>
<feature type="domain" description="Band 7" evidence="3">
    <location>
        <begin position="181"/>
        <end position="338"/>
    </location>
</feature>
<dbReference type="InterPro" id="IPR001972">
    <property type="entry name" value="Stomatin_HflK_fam"/>
</dbReference>
<dbReference type="InterPro" id="IPR043202">
    <property type="entry name" value="Band-7_stomatin-like"/>
</dbReference>
<dbReference type="InterPro" id="IPR001107">
    <property type="entry name" value="Band_7"/>
</dbReference>
<dbReference type="GO" id="GO:0005886">
    <property type="term" value="C:plasma membrane"/>
    <property type="evidence" value="ECO:0007669"/>
    <property type="project" value="InterPro"/>
</dbReference>